<name>A0A1C4ESR1_9BACI</name>
<reference evidence="2" key="1">
    <citation type="submission" date="2016-08" db="EMBL/GenBank/DDBJ databases">
        <authorList>
            <person name="Loux V."/>
            <person name="Rue O."/>
        </authorList>
    </citation>
    <scope>NUCLEOTIDE SEQUENCE [LARGE SCALE GENOMIC DNA]</scope>
    <source>
        <strain evidence="2">INRA Bc05-F1</strain>
    </source>
</reference>
<dbReference type="AlphaFoldDB" id="A0A1C4ESR1"/>
<dbReference type="EMBL" id="FMBE01000013">
    <property type="protein sequence ID" value="SCC46644.1"/>
    <property type="molecule type" value="Genomic_DNA"/>
</dbReference>
<protein>
    <submittedName>
        <fullName evidence="1">Uncharacterized protein</fullName>
    </submittedName>
</protein>
<evidence type="ECO:0000313" key="1">
    <source>
        <dbReference type="EMBL" id="SCC46644.1"/>
    </source>
</evidence>
<organism evidence="1 2">
    <name type="scientific">Bacillus wiedmannii</name>
    <dbReference type="NCBI Taxonomy" id="1890302"/>
    <lineage>
        <taxon>Bacteria</taxon>
        <taxon>Bacillati</taxon>
        <taxon>Bacillota</taxon>
        <taxon>Bacilli</taxon>
        <taxon>Bacillales</taxon>
        <taxon>Bacillaceae</taxon>
        <taxon>Bacillus</taxon>
        <taxon>Bacillus cereus group</taxon>
    </lineage>
</organism>
<evidence type="ECO:0000313" key="2">
    <source>
        <dbReference type="Proteomes" id="UP000196052"/>
    </source>
</evidence>
<dbReference type="Proteomes" id="UP000196052">
    <property type="component" value="Unassembled WGS sequence"/>
</dbReference>
<gene>
    <name evidence="1" type="ORF">BC05F1_03872</name>
</gene>
<accession>A0A1C4ESR1</accession>
<sequence>MLSPYTCVSCDQPLIQHDEHTFIHYCTNPNCEEAKLHLSLLEEMGL</sequence>
<proteinExistence type="predicted"/>